<evidence type="ECO:0000256" key="1">
    <source>
        <dbReference type="SAM" id="MobiDB-lite"/>
    </source>
</evidence>
<reference evidence="2 3" key="1">
    <citation type="submission" date="2016-09" db="EMBL/GenBank/DDBJ databases">
        <title>Streptomyces rubrolavendulae MJM4426 Genome sequencing and assembly.</title>
        <authorList>
            <person name="Kim J.-G."/>
        </authorList>
    </citation>
    <scope>NUCLEOTIDE SEQUENCE [LARGE SCALE GENOMIC DNA]</scope>
    <source>
        <strain evidence="2 3">MJM4426</strain>
    </source>
</reference>
<evidence type="ECO:0000313" key="3">
    <source>
        <dbReference type="Proteomes" id="UP000095349"/>
    </source>
</evidence>
<accession>A0A1D8G0Q7</accession>
<dbReference type="EMBL" id="CP017316">
    <property type="protein sequence ID" value="AOT59032.1"/>
    <property type="molecule type" value="Genomic_DNA"/>
</dbReference>
<proteinExistence type="predicted"/>
<evidence type="ECO:0000313" key="2">
    <source>
        <dbReference type="EMBL" id="AOT59032.1"/>
    </source>
</evidence>
<dbReference type="KEGG" id="srn:A4G23_01858"/>
<keyword evidence="3" id="KW-1185">Reference proteome</keyword>
<name>A0A1D8G0Q7_9ACTN</name>
<sequence length="51" mass="5493">MVAEAARSGLARPPVVRQLCPGHRTGTHPKVVAYRTARWSTPRAPASEPVC</sequence>
<dbReference type="RefSeq" id="WP_159029441.1">
    <property type="nucleotide sequence ID" value="NZ_CP017316.1"/>
</dbReference>
<gene>
    <name evidence="2" type="ORF">A4G23_01858</name>
</gene>
<feature type="region of interest" description="Disordered" evidence="1">
    <location>
        <begin position="1"/>
        <end position="27"/>
    </location>
</feature>
<dbReference type="AlphaFoldDB" id="A0A1D8G0Q7"/>
<protein>
    <submittedName>
        <fullName evidence="2">Uncharacterized protein</fullName>
    </submittedName>
</protein>
<organism evidence="2 3">
    <name type="scientific">Streptomyces rubrolavendulae</name>
    <dbReference type="NCBI Taxonomy" id="285473"/>
    <lineage>
        <taxon>Bacteria</taxon>
        <taxon>Bacillati</taxon>
        <taxon>Actinomycetota</taxon>
        <taxon>Actinomycetes</taxon>
        <taxon>Kitasatosporales</taxon>
        <taxon>Streptomycetaceae</taxon>
        <taxon>Streptomyces</taxon>
    </lineage>
</organism>
<dbReference type="STRING" id="285473.A4G23_01858"/>
<dbReference type="Proteomes" id="UP000095349">
    <property type="component" value="Chromosome"/>
</dbReference>